<reference evidence="2 3" key="1">
    <citation type="journal article" date="2023" name="Arcadia Sci">
        <title>De novo assembly of a long-read Amblyomma americanum tick genome.</title>
        <authorList>
            <person name="Chou S."/>
            <person name="Poskanzer K.E."/>
            <person name="Rollins M."/>
            <person name="Thuy-Boun P.S."/>
        </authorList>
    </citation>
    <scope>NUCLEOTIDE SEQUENCE [LARGE SCALE GENOMIC DNA]</scope>
    <source>
        <strain evidence="2">F_SG_1</strain>
        <tissue evidence="2">Salivary glands</tissue>
    </source>
</reference>
<feature type="chain" id="PRO_5043055292" description="Secreted protein" evidence="1">
    <location>
        <begin position="26"/>
        <end position="66"/>
    </location>
</feature>
<dbReference type="AlphaFoldDB" id="A0AAQ4F1R0"/>
<keyword evidence="1" id="KW-0732">Signal</keyword>
<name>A0AAQ4F1R0_AMBAM</name>
<organism evidence="2 3">
    <name type="scientific">Amblyomma americanum</name>
    <name type="common">Lone star tick</name>
    <dbReference type="NCBI Taxonomy" id="6943"/>
    <lineage>
        <taxon>Eukaryota</taxon>
        <taxon>Metazoa</taxon>
        <taxon>Ecdysozoa</taxon>
        <taxon>Arthropoda</taxon>
        <taxon>Chelicerata</taxon>
        <taxon>Arachnida</taxon>
        <taxon>Acari</taxon>
        <taxon>Parasitiformes</taxon>
        <taxon>Ixodida</taxon>
        <taxon>Ixodoidea</taxon>
        <taxon>Ixodidae</taxon>
        <taxon>Amblyomminae</taxon>
        <taxon>Amblyomma</taxon>
    </lineage>
</organism>
<keyword evidence="3" id="KW-1185">Reference proteome</keyword>
<protein>
    <recommendedName>
        <fullName evidence="4">Secreted protein</fullName>
    </recommendedName>
</protein>
<dbReference type="EMBL" id="JARKHS020008035">
    <property type="protein sequence ID" value="KAK8781090.1"/>
    <property type="molecule type" value="Genomic_DNA"/>
</dbReference>
<evidence type="ECO:0000313" key="2">
    <source>
        <dbReference type="EMBL" id="KAK8781090.1"/>
    </source>
</evidence>
<feature type="signal peptide" evidence="1">
    <location>
        <begin position="1"/>
        <end position="25"/>
    </location>
</feature>
<evidence type="ECO:0000256" key="1">
    <source>
        <dbReference type="SAM" id="SignalP"/>
    </source>
</evidence>
<sequence>MRNKYVTFNIFVTILILEAAQECLAAAGWHSVATRTWEHQSVATQVSLGVKSLVSVKVQTEKATTK</sequence>
<dbReference type="Proteomes" id="UP001321473">
    <property type="component" value="Unassembled WGS sequence"/>
</dbReference>
<evidence type="ECO:0008006" key="4">
    <source>
        <dbReference type="Google" id="ProtNLM"/>
    </source>
</evidence>
<accession>A0AAQ4F1R0</accession>
<proteinExistence type="predicted"/>
<gene>
    <name evidence="2" type="ORF">V5799_017568</name>
</gene>
<comment type="caution">
    <text evidence="2">The sequence shown here is derived from an EMBL/GenBank/DDBJ whole genome shotgun (WGS) entry which is preliminary data.</text>
</comment>
<evidence type="ECO:0000313" key="3">
    <source>
        <dbReference type="Proteomes" id="UP001321473"/>
    </source>
</evidence>